<evidence type="ECO:0000256" key="9">
    <source>
        <dbReference type="PROSITE-ProRule" id="PRU01384"/>
    </source>
</evidence>
<dbReference type="AlphaFoldDB" id="A0ABD1DI81"/>
<dbReference type="InterPro" id="IPR002205">
    <property type="entry name" value="Topo_IIA_dom_A"/>
</dbReference>
<comment type="caution">
    <text evidence="12">The sequence shown here is derived from an EMBL/GenBank/DDBJ whole genome shotgun (WGS) entry which is preliminary data.</text>
</comment>
<keyword evidence="8" id="KW-0413">Isomerase</keyword>
<name>A0ABD1DI81_CULPP</name>
<evidence type="ECO:0000256" key="4">
    <source>
        <dbReference type="ARBA" id="ARBA00022741"/>
    </source>
</evidence>
<evidence type="ECO:0000256" key="5">
    <source>
        <dbReference type="ARBA" id="ARBA00022840"/>
    </source>
</evidence>
<comment type="cofactor">
    <cofactor evidence="2">
        <name>Mg(2+)</name>
        <dbReference type="ChEBI" id="CHEBI:18420"/>
    </cofactor>
</comment>
<protein>
    <recommendedName>
        <fullName evidence="3">DNA topoisomerase (ATP-hydrolyzing)</fullName>
        <ecNumber evidence="3">5.6.2.2</ecNumber>
    </recommendedName>
</protein>
<keyword evidence="13" id="KW-1185">Reference proteome</keyword>
<accession>A0ABD1DI81</accession>
<dbReference type="PANTHER" id="PTHR10169:SF38">
    <property type="entry name" value="DNA TOPOISOMERASE 2"/>
    <property type="match status" value="1"/>
</dbReference>
<evidence type="ECO:0000256" key="10">
    <source>
        <dbReference type="SAM" id="Coils"/>
    </source>
</evidence>
<evidence type="ECO:0000256" key="7">
    <source>
        <dbReference type="ARBA" id="ARBA00023125"/>
    </source>
</evidence>
<keyword evidence="7 9" id="KW-0238">DNA-binding</keyword>
<gene>
    <name evidence="12" type="ORF">pipiens_008772</name>
</gene>
<proteinExistence type="predicted"/>
<evidence type="ECO:0000256" key="8">
    <source>
        <dbReference type="ARBA" id="ARBA00023235"/>
    </source>
</evidence>
<dbReference type="PANTHER" id="PTHR10169">
    <property type="entry name" value="DNA TOPOISOMERASE/GYRASE"/>
    <property type="match status" value="1"/>
</dbReference>
<dbReference type="GO" id="GO:0003918">
    <property type="term" value="F:DNA topoisomerase type II (double strand cut, ATP-hydrolyzing) activity"/>
    <property type="evidence" value="ECO:0007669"/>
    <property type="project" value="UniProtKB-EC"/>
</dbReference>
<dbReference type="InterPro" id="IPR013760">
    <property type="entry name" value="Topo_IIA-like_dom_sf"/>
</dbReference>
<evidence type="ECO:0000313" key="13">
    <source>
        <dbReference type="Proteomes" id="UP001562425"/>
    </source>
</evidence>
<evidence type="ECO:0000256" key="6">
    <source>
        <dbReference type="ARBA" id="ARBA00023029"/>
    </source>
</evidence>
<evidence type="ECO:0000256" key="1">
    <source>
        <dbReference type="ARBA" id="ARBA00000185"/>
    </source>
</evidence>
<reference evidence="12 13" key="1">
    <citation type="submission" date="2024-05" db="EMBL/GenBank/DDBJ databases">
        <title>Culex pipiens pipiens assembly and annotation.</title>
        <authorList>
            <person name="Alout H."/>
            <person name="Durand T."/>
        </authorList>
    </citation>
    <scope>NUCLEOTIDE SEQUENCE [LARGE SCALE GENOMIC DNA]</scope>
    <source>
        <strain evidence="12">HA-2024</strain>
        <tissue evidence="12">Whole body</tissue>
    </source>
</reference>
<feature type="coiled-coil region" evidence="10">
    <location>
        <begin position="140"/>
        <end position="188"/>
    </location>
</feature>
<dbReference type="InterPro" id="IPR013758">
    <property type="entry name" value="Topo_IIA_A/C_ab"/>
</dbReference>
<dbReference type="InterPro" id="IPR050634">
    <property type="entry name" value="DNA_Topoisomerase_II"/>
</dbReference>
<comment type="caution">
    <text evidence="9">Lacks conserved residue(s) required for the propagation of feature annotation.</text>
</comment>
<dbReference type="PROSITE" id="PS52040">
    <property type="entry name" value="TOPO_IIA"/>
    <property type="match status" value="1"/>
</dbReference>
<keyword evidence="5" id="KW-0067">ATP-binding</keyword>
<dbReference type="GO" id="GO:0003677">
    <property type="term" value="F:DNA binding"/>
    <property type="evidence" value="ECO:0007669"/>
    <property type="project" value="UniProtKB-UniRule"/>
</dbReference>
<feature type="domain" description="Topo IIA-type catalytic" evidence="11">
    <location>
        <begin position="1"/>
        <end position="360"/>
    </location>
</feature>
<dbReference type="Gene3D" id="3.90.199.10">
    <property type="entry name" value="Topoisomerase II, domain 5"/>
    <property type="match status" value="1"/>
</dbReference>
<organism evidence="12 13">
    <name type="scientific">Culex pipiens pipiens</name>
    <name type="common">Northern house mosquito</name>
    <dbReference type="NCBI Taxonomy" id="38569"/>
    <lineage>
        <taxon>Eukaryota</taxon>
        <taxon>Metazoa</taxon>
        <taxon>Ecdysozoa</taxon>
        <taxon>Arthropoda</taxon>
        <taxon>Hexapoda</taxon>
        <taxon>Insecta</taxon>
        <taxon>Pterygota</taxon>
        <taxon>Neoptera</taxon>
        <taxon>Endopterygota</taxon>
        <taxon>Diptera</taxon>
        <taxon>Nematocera</taxon>
        <taxon>Culicoidea</taxon>
        <taxon>Culicidae</taxon>
        <taxon>Culicinae</taxon>
        <taxon>Culicini</taxon>
        <taxon>Culex</taxon>
        <taxon>Culex</taxon>
    </lineage>
</organism>
<dbReference type="Pfam" id="PF00521">
    <property type="entry name" value="DNA_topoisoIV"/>
    <property type="match status" value="1"/>
</dbReference>
<keyword evidence="4" id="KW-0547">Nucleotide-binding</keyword>
<evidence type="ECO:0000256" key="2">
    <source>
        <dbReference type="ARBA" id="ARBA00001946"/>
    </source>
</evidence>
<comment type="catalytic activity">
    <reaction evidence="1">
        <text>ATP-dependent breakage, passage and rejoining of double-stranded DNA.</text>
        <dbReference type="EC" id="5.6.2.2"/>
    </reaction>
</comment>
<keyword evidence="10" id="KW-0175">Coiled coil</keyword>
<dbReference type="SUPFAM" id="SSF56719">
    <property type="entry name" value="Type II DNA topoisomerase"/>
    <property type="match status" value="1"/>
</dbReference>
<sequence length="360" mass="41825">MSAYHHGEQSLCSTIVDLTQNFVSSNNINLLYPRDQFGTRLPGGKDSAKPRFILTMMSALTRWKIHCWRTSTTTIRRLIRLRSESGRSSRRNMRWPKSQKKLCGKFEVRMTSRRSVNSKAGKTSKPQIDQEAISQQLQEISAKLCKLDELEKLNKDLQGNLLKLSHRVDAVTAENRLLKQEIADLKQAQLQDEILIKGFKLERPEQHREVFQNVCKATGFEAPDVKEVRPLVFKKNQHTDAVLVKFWRVEDKNRFIKCVRSIKKPLTPRDVNVRSKSKFILVQDHLTPEKLQLHNKAWDLTKLGLQRPWFYRGSTWISHPESKKPFRVGDSKDVDEIEFILCTREDNGHPDLSEVIESEN</sequence>
<dbReference type="EC" id="5.6.2.2" evidence="3"/>
<dbReference type="Proteomes" id="UP001562425">
    <property type="component" value="Unassembled WGS sequence"/>
</dbReference>
<evidence type="ECO:0000256" key="3">
    <source>
        <dbReference type="ARBA" id="ARBA00012895"/>
    </source>
</evidence>
<evidence type="ECO:0000313" key="12">
    <source>
        <dbReference type="EMBL" id="KAL1398677.1"/>
    </source>
</evidence>
<keyword evidence="6" id="KW-0799">Topoisomerase</keyword>
<dbReference type="GO" id="GO:0005524">
    <property type="term" value="F:ATP binding"/>
    <property type="evidence" value="ECO:0007669"/>
    <property type="project" value="UniProtKB-KW"/>
</dbReference>
<dbReference type="EMBL" id="JBEHCU010005814">
    <property type="protein sequence ID" value="KAL1398677.1"/>
    <property type="molecule type" value="Genomic_DNA"/>
</dbReference>
<evidence type="ECO:0000259" key="11">
    <source>
        <dbReference type="PROSITE" id="PS52040"/>
    </source>
</evidence>